<name>A0AAD1GJY1_RICCR</name>
<evidence type="ECO:0000313" key="2">
    <source>
        <dbReference type="Proteomes" id="UP000422519"/>
    </source>
</evidence>
<reference evidence="1" key="1">
    <citation type="journal article" date="2019" name="Front. Microbiol.">
        <title>Genomic features of Rickettsia heilongjiangensis revealed by intraspecies comparison and detailed comparison with Rickettsia japonica.</title>
        <authorList>
            <person name="Kasama K."/>
            <person name="Fujita H."/>
            <person name="Yamamoto S."/>
            <person name="Ooka T."/>
            <person name="Gotoh Y."/>
            <person name="Ogura Y."/>
            <person name="Ando S."/>
            <person name="Hayashi T."/>
        </authorList>
    </citation>
    <scope>NUCLEOTIDE SEQUENCE</scope>
    <source>
        <strain evidence="1">HCN-13</strain>
    </source>
</reference>
<gene>
    <name evidence="1" type="ORF">RHHCN13_08340</name>
</gene>
<sequence>MTRKFVKNRHLSKAVYRKEFKGYTEALAAAAYIDIRED</sequence>
<dbReference type="Proteomes" id="UP000422519">
    <property type="component" value="Chromosome"/>
</dbReference>
<dbReference type="NCBIfam" id="TIGR01045">
    <property type="entry name" value="RPE1"/>
    <property type="match status" value="1"/>
</dbReference>
<organism evidence="1 2">
    <name type="scientific">Rickettsia conorii subsp. heilongjiangensis</name>
    <dbReference type="NCBI Taxonomy" id="226665"/>
    <lineage>
        <taxon>Bacteria</taxon>
        <taxon>Pseudomonadati</taxon>
        <taxon>Pseudomonadota</taxon>
        <taxon>Alphaproteobacteria</taxon>
        <taxon>Rickettsiales</taxon>
        <taxon>Rickettsiaceae</taxon>
        <taxon>Rickettsieae</taxon>
        <taxon>Rickettsia</taxon>
        <taxon>spotted fever group</taxon>
    </lineage>
</organism>
<dbReference type="AlphaFoldDB" id="A0AAD1GJY1"/>
<proteinExistence type="predicted"/>
<dbReference type="InterPro" id="IPR005728">
    <property type="entry name" value="RPE1"/>
</dbReference>
<evidence type="ECO:0000313" key="1">
    <source>
        <dbReference type="EMBL" id="BBM93231.1"/>
    </source>
</evidence>
<accession>A0AAD1GJY1</accession>
<protein>
    <submittedName>
        <fullName evidence="1">Uncharacterized protein</fullName>
    </submittedName>
</protein>
<dbReference type="EMBL" id="AP019863">
    <property type="protein sequence ID" value="BBM93231.1"/>
    <property type="molecule type" value="Genomic_DNA"/>
</dbReference>